<name>A0A1T5CT64_9SPHN</name>
<dbReference type="Pfam" id="PF25209">
    <property type="entry name" value="Phage_capsid_4"/>
    <property type="match status" value="1"/>
</dbReference>
<dbReference type="SUPFAM" id="SSF56563">
    <property type="entry name" value="Major capsid protein gp5"/>
    <property type="match status" value="1"/>
</dbReference>
<evidence type="ECO:0008006" key="3">
    <source>
        <dbReference type="Google" id="ProtNLM"/>
    </source>
</evidence>
<protein>
    <recommendedName>
        <fullName evidence="3">Phage major capsid protein, HK97 family</fullName>
    </recommendedName>
</protein>
<reference evidence="2" key="1">
    <citation type="submission" date="2017-02" db="EMBL/GenBank/DDBJ databases">
        <authorList>
            <person name="Varghese N."/>
            <person name="Submissions S."/>
        </authorList>
    </citation>
    <scope>NUCLEOTIDE SEQUENCE [LARGE SCALE GENOMIC DNA]</scope>
    <source>
        <strain evidence="2">R11H</strain>
    </source>
</reference>
<organism evidence="1 2">
    <name type="scientific">Sphingopyxis flava</name>
    <dbReference type="NCBI Taxonomy" id="1507287"/>
    <lineage>
        <taxon>Bacteria</taxon>
        <taxon>Pseudomonadati</taxon>
        <taxon>Pseudomonadota</taxon>
        <taxon>Alphaproteobacteria</taxon>
        <taxon>Sphingomonadales</taxon>
        <taxon>Sphingomonadaceae</taxon>
        <taxon>Sphingopyxis</taxon>
    </lineage>
</organism>
<accession>A0A1T5CT64</accession>
<evidence type="ECO:0000313" key="1">
    <source>
        <dbReference type="EMBL" id="SKB62380.1"/>
    </source>
</evidence>
<dbReference type="OrthoDB" id="8437437at2"/>
<gene>
    <name evidence="1" type="ORF">SAMN06295937_101174</name>
</gene>
<dbReference type="EMBL" id="FUYP01000011">
    <property type="protein sequence ID" value="SKB62380.1"/>
    <property type="molecule type" value="Genomic_DNA"/>
</dbReference>
<dbReference type="Proteomes" id="UP000190044">
    <property type="component" value="Unassembled WGS sequence"/>
</dbReference>
<dbReference type="RefSeq" id="WP_079638679.1">
    <property type="nucleotide sequence ID" value="NZ_FUYP01000011.1"/>
</dbReference>
<proteinExistence type="predicted"/>
<dbReference type="AlphaFoldDB" id="A0A1T5CT64"/>
<keyword evidence="2" id="KW-1185">Reference proteome</keyword>
<sequence>MKPANLIELARNRQPAEVLLADVLSENMADSIRAGQNLVQAAKSLKISLPDYLTLAIDTEKGDYKGSKLNGFEAALAHLGLPIRDDYANGILLQAAADTFQTYPGTRAMFPPVIDAILQWKYRQDNIESIAPIIAQSRGISGNEMITTVVDDDAAEYQQTGVIAEGARIPIRSIRTTEKGVKFYKFGGGFEFTYEFERRASLDIVTPYAARMQREVEIGEVAIATGLLINGDGVNAAAPVVNATTLAATMPTDGQPVPKTGRLDWNIFLAWLVSRAKAGVPVDTVLGNYDMYLEWLRMFAKPTADAGMSQGDILRKAGVDVAIRNPRFDFNVDFALSSTAPAAKLVGFIKNETLEELVENGSDIEESTRAIENQKVKFVKTENKGYRLVFGDTRSVLNLDQA</sequence>
<evidence type="ECO:0000313" key="2">
    <source>
        <dbReference type="Proteomes" id="UP000190044"/>
    </source>
</evidence>